<dbReference type="SUPFAM" id="SSF55008">
    <property type="entry name" value="HMA, heavy metal-associated domain"/>
    <property type="match status" value="1"/>
</dbReference>
<proteinExistence type="predicted"/>
<dbReference type="Gene3D" id="3.30.70.100">
    <property type="match status" value="1"/>
</dbReference>
<dbReference type="AlphaFoldDB" id="N0BAH5"/>
<organism evidence="3 4">
    <name type="scientific">Hyphomicrobium denitrificans 1NES1</name>
    <dbReference type="NCBI Taxonomy" id="670307"/>
    <lineage>
        <taxon>Bacteria</taxon>
        <taxon>Pseudomonadati</taxon>
        <taxon>Pseudomonadota</taxon>
        <taxon>Alphaproteobacteria</taxon>
        <taxon>Hyphomicrobiales</taxon>
        <taxon>Hyphomicrobiaceae</taxon>
        <taxon>Hyphomicrobium</taxon>
    </lineage>
</organism>
<reference evidence="3 4" key="1">
    <citation type="journal article" date="2013" name="Genome Announc.">
        <title>Genome sequences for three denitrifying bacterial strains isolated from a uranium- and nitrate-contaminated subsurface environment.</title>
        <authorList>
            <person name="Venkatramanan R."/>
            <person name="Prakash O."/>
            <person name="Woyke T."/>
            <person name="Chain P."/>
            <person name="Goodwin L.A."/>
            <person name="Watson D."/>
            <person name="Brooks S."/>
            <person name="Kostka J.E."/>
            <person name="Green S.J."/>
        </authorList>
    </citation>
    <scope>NUCLEOTIDE SEQUENCE [LARGE SCALE GENOMIC DNA]</scope>
    <source>
        <strain evidence="3 4">1NES1</strain>
    </source>
</reference>
<protein>
    <submittedName>
        <fullName evidence="3">Heavy metal transport/detoxification protein</fullName>
    </submittedName>
</protein>
<sequence length="74" mass="8259">MNQVTFNIEGMHCEACARTIRALLETEPGVKSVDVSFDPGTARILFDPNAANEARLKSRIEKPGYRVVDRAERP</sequence>
<dbReference type="PROSITE" id="PS01047">
    <property type="entry name" value="HMA_1"/>
    <property type="match status" value="1"/>
</dbReference>
<keyword evidence="1" id="KW-0479">Metal-binding</keyword>
<name>N0BAH5_9HYPH</name>
<dbReference type="Pfam" id="PF00403">
    <property type="entry name" value="HMA"/>
    <property type="match status" value="1"/>
</dbReference>
<evidence type="ECO:0000259" key="2">
    <source>
        <dbReference type="PROSITE" id="PS50846"/>
    </source>
</evidence>
<dbReference type="RefSeq" id="WP_015597162.1">
    <property type="nucleotide sequence ID" value="NC_021172.1"/>
</dbReference>
<keyword evidence="4" id="KW-1185">Reference proteome</keyword>
<dbReference type="InterPro" id="IPR036163">
    <property type="entry name" value="HMA_dom_sf"/>
</dbReference>
<dbReference type="InterPro" id="IPR006121">
    <property type="entry name" value="HMA_dom"/>
</dbReference>
<dbReference type="FunFam" id="3.30.70.100:FF:000001">
    <property type="entry name" value="ATPase copper transporting beta"/>
    <property type="match status" value="1"/>
</dbReference>
<dbReference type="STRING" id="670307.HYPDE_27228"/>
<gene>
    <name evidence="3" type="ORF">HYPDE_27228</name>
</gene>
<dbReference type="KEGG" id="hdt:HYPDE_27228"/>
<dbReference type="eggNOG" id="COG2608">
    <property type="taxonomic scope" value="Bacteria"/>
</dbReference>
<dbReference type="PROSITE" id="PS50846">
    <property type="entry name" value="HMA_2"/>
    <property type="match status" value="1"/>
</dbReference>
<dbReference type="HOGENOM" id="CLU_134973_10_0_5"/>
<dbReference type="Proteomes" id="UP000005952">
    <property type="component" value="Chromosome"/>
</dbReference>
<dbReference type="OrthoDB" id="9814359at2"/>
<feature type="domain" description="HMA" evidence="2">
    <location>
        <begin position="2"/>
        <end position="68"/>
    </location>
</feature>
<evidence type="ECO:0000313" key="3">
    <source>
        <dbReference type="EMBL" id="AGK57125.1"/>
    </source>
</evidence>
<accession>N0BAH5</accession>
<dbReference type="EMBL" id="CP005587">
    <property type="protein sequence ID" value="AGK57125.1"/>
    <property type="molecule type" value="Genomic_DNA"/>
</dbReference>
<dbReference type="InterPro" id="IPR017969">
    <property type="entry name" value="Heavy-metal-associated_CS"/>
</dbReference>
<dbReference type="CDD" id="cd00371">
    <property type="entry name" value="HMA"/>
    <property type="match status" value="1"/>
</dbReference>
<evidence type="ECO:0000313" key="4">
    <source>
        <dbReference type="Proteomes" id="UP000005952"/>
    </source>
</evidence>
<evidence type="ECO:0000256" key="1">
    <source>
        <dbReference type="ARBA" id="ARBA00022723"/>
    </source>
</evidence>
<dbReference type="GO" id="GO:0046872">
    <property type="term" value="F:metal ion binding"/>
    <property type="evidence" value="ECO:0007669"/>
    <property type="project" value="UniProtKB-KW"/>
</dbReference>